<evidence type="ECO:0000313" key="1">
    <source>
        <dbReference type="EMBL" id="OLP08233.1"/>
    </source>
</evidence>
<reference evidence="1 2" key="1">
    <citation type="submission" date="2017-01" db="EMBL/GenBank/DDBJ databases">
        <title>Genome sequence of Rhodoferax antarcticus ANT.BR, a psychrophilic purple nonsulfur bacterium from an Antarctic microbial mat.</title>
        <authorList>
            <person name="Baker J."/>
            <person name="Riester C."/>
            <person name="Skinner B."/>
            <person name="Newell A."/>
            <person name="Swingley W."/>
            <person name="Madigan M."/>
            <person name="Jung D."/>
            <person name="Asao M."/>
            <person name="Chen M."/>
            <person name="Loughlin P."/>
            <person name="Pan H."/>
            <person name="Lin S."/>
            <person name="Li N."/>
            <person name="Shaw J."/>
            <person name="Prado M."/>
            <person name="Sherman C."/>
            <person name="Li X."/>
            <person name="Tang J."/>
            <person name="Blankenship R."/>
            <person name="Zhao T."/>
            <person name="Touchman J."/>
            <person name="Sattley M."/>
        </authorList>
    </citation>
    <scope>NUCLEOTIDE SEQUENCE [LARGE SCALE GENOMIC DNA]</scope>
    <source>
        <strain evidence="1 2">ANT.BR</strain>
    </source>
</reference>
<gene>
    <name evidence="1" type="primary">phnG</name>
    <name evidence="1" type="ORF">BLL52_0521</name>
</gene>
<dbReference type="GO" id="GO:0019634">
    <property type="term" value="P:organic phosphonate metabolic process"/>
    <property type="evidence" value="ECO:0007669"/>
    <property type="project" value="InterPro"/>
</dbReference>
<organism evidence="1 2">
    <name type="scientific">Rhodoferax antarcticus ANT.BR</name>
    <dbReference type="NCBI Taxonomy" id="1111071"/>
    <lineage>
        <taxon>Bacteria</taxon>
        <taxon>Pseudomonadati</taxon>
        <taxon>Pseudomonadota</taxon>
        <taxon>Betaproteobacteria</taxon>
        <taxon>Burkholderiales</taxon>
        <taxon>Comamonadaceae</taxon>
        <taxon>Rhodoferax</taxon>
    </lineage>
</organism>
<dbReference type="RefSeq" id="WP_075585117.1">
    <property type="nucleotide sequence ID" value="NZ_MSYM01000005.1"/>
</dbReference>
<dbReference type="AlphaFoldDB" id="A0A1Q8YJT3"/>
<evidence type="ECO:0000313" key="2">
    <source>
        <dbReference type="Proteomes" id="UP000185911"/>
    </source>
</evidence>
<keyword evidence="1" id="KW-0456">Lyase</keyword>
<keyword evidence="2" id="KW-1185">Reference proteome</keyword>
<dbReference type="Proteomes" id="UP000185911">
    <property type="component" value="Unassembled WGS sequence"/>
</dbReference>
<dbReference type="NCBIfam" id="TIGR03293">
    <property type="entry name" value="PhnG_redo"/>
    <property type="match status" value="1"/>
</dbReference>
<comment type="caution">
    <text evidence="1">The sequence shown here is derived from an EMBL/GenBank/DDBJ whole genome shotgun (WGS) entry which is preliminary data.</text>
</comment>
<accession>A0A1Q8YJT3</accession>
<name>A0A1Q8YJT3_9BURK</name>
<dbReference type="STRING" id="81479.RA876_16630"/>
<dbReference type="GO" id="GO:0016829">
    <property type="term" value="F:lyase activity"/>
    <property type="evidence" value="ECO:0007669"/>
    <property type="project" value="UniProtKB-KW"/>
</dbReference>
<dbReference type="Pfam" id="PF06754">
    <property type="entry name" value="PhnG"/>
    <property type="match status" value="1"/>
</dbReference>
<proteinExistence type="predicted"/>
<dbReference type="GO" id="GO:0015716">
    <property type="term" value="P:organic phosphonate transport"/>
    <property type="evidence" value="ECO:0007669"/>
    <property type="project" value="InterPro"/>
</dbReference>
<sequence>MTSDSTSHTFLQRPAWLAVLTRATQPQLEAAYAAHTDLLAGQPLQQVRPPEVGMLMLRGRVGGTGNAFNLGEATVVRCAVRLGHGPLGVAYTLGRNKRQAELAALFDALLQDPLQHDALQRTLIAPLAQSQAAARARRQQDVADSKVEFFTFVRGEA</sequence>
<dbReference type="InterPro" id="IPR009609">
    <property type="entry name" value="Phosphonate_metab_PhnG"/>
</dbReference>
<protein>
    <submittedName>
        <fullName evidence="1">Phosphonate C-P lyase system protein</fullName>
    </submittedName>
</protein>
<dbReference type="EMBL" id="MSYM01000005">
    <property type="protein sequence ID" value="OLP08233.1"/>
    <property type="molecule type" value="Genomic_DNA"/>
</dbReference>